<sequence>MATQKGDNVYNQSASFWESYIKGRPSIPDSFFSTIFAYHASHSASFSYAHEVGAGVGVHSPRLAARFANVLISDIIDTNIQIAKTRLQSQDCYTFKCSSLEDTIDLAPASIDLVFASTMMHFTDVEKAARAVHHQLKPGGTFAAGLYGTYAQHEPEAQKIWQKLVLWICNNIIQKYGLDGRAKNILQNEAAGLDSVGLPDEWFHPAQRYDYNFPERSTLRDMILPPQYGLEPVSRAGEKDTVVRDVWDKGWFSKLGIEGLKEIASTWPHDEEDEEIVALWEELRGVVGQREVEGAWMVSLLLATKK</sequence>
<evidence type="ECO:0000256" key="3">
    <source>
        <dbReference type="ARBA" id="ARBA00022679"/>
    </source>
</evidence>
<comment type="similarity">
    <text evidence="1">Belongs to the methyltransferase superfamily.</text>
</comment>
<dbReference type="PANTHER" id="PTHR44942">
    <property type="entry name" value="METHYLTRANSF_11 DOMAIN-CONTAINING PROTEIN"/>
    <property type="match status" value="1"/>
</dbReference>
<name>A0A9P4UG66_9PLEO</name>
<dbReference type="GO" id="GO:0008757">
    <property type="term" value="F:S-adenosylmethionine-dependent methyltransferase activity"/>
    <property type="evidence" value="ECO:0007669"/>
    <property type="project" value="InterPro"/>
</dbReference>
<dbReference type="Gene3D" id="3.40.50.150">
    <property type="entry name" value="Vaccinia Virus protein VP39"/>
    <property type="match status" value="1"/>
</dbReference>
<dbReference type="InterPro" id="IPR029063">
    <property type="entry name" value="SAM-dependent_MTases_sf"/>
</dbReference>
<keyword evidence="3" id="KW-0808">Transferase</keyword>
<comment type="caution">
    <text evidence="5">The sequence shown here is derived from an EMBL/GenBank/DDBJ whole genome shotgun (WGS) entry which is preliminary data.</text>
</comment>
<reference evidence="5" key="1">
    <citation type="journal article" date="2020" name="Stud. Mycol.">
        <title>101 Dothideomycetes genomes: a test case for predicting lifestyles and emergence of pathogens.</title>
        <authorList>
            <person name="Haridas S."/>
            <person name="Albert R."/>
            <person name="Binder M."/>
            <person name="Bloem J."/>
            <person name="Labutti K."/>
            <person name="Salamov A."/>
            <person name="Andreopoulos B."/>
            <person name="Baker S."/>
            <person name="Barry K."/>
            <person name="Bills G."/>
            <person name="Bluhm B."/>
            <person name="Cannon C."/>
            <person name="Castanera R."/>
            <person name="Culley D."/>
            <person name="Daum C."/>
            <person name="Ezra D."/>
            <person name="Gonzalez J."/>
            <person name="Henrissat B."/>
            <person name="Kuo A."/>
            <person name="Liang C."/>
            <person name="Lipzen A."/>
            <person name="Lutzoni F."/>
            <person name="Magnuson J."/>
            <person name="Mondo S."/>
            <person name="Nolan M."/>
            <person name="Ohm R."/>
            <person name="Pangilinan J."/>
            <person name="Park H.-J."/>
            <person name="Ramirez L."/>
            <person name="Alfaro M."/>
            <person name="Sun H."/>
            <person name="Tritt A."/>
            <person name="Yoshinaga Y."/>
            <person name="Zwiers L.-H."/>
            <person name="Turgeon B."/>
            <person name="Goodwin S."/>
            <person name="Spatafora J."/>
            <person name="Crous P."/>
            <person name="Grigoriev I."/>
        </authorList>
    </citation>
    <scope>NUCLEOTIDE SEQUENCE</scope>
    <source>
        <strain evidence="5">CBS 690.94</strain>
    </source>
</reference>
<dbReference type="Proteomes" id="UP000799764">
    <property type="component" value="Unassembled WGS sequence"/>
</dbReference>
<organism evidence="5 6">
    <name type="scientific">Karstenula rhodostoma CBS 690.94</name>
    <dbReference type="NCBI Taxonomy" id="1392251"/>
    <lineage>
        <taxon>Eukaryota</taxon>
        <taxon>Fungi</taxon>
        <taxon>Dikarya</taxon>
        <taxon>Ascomycota</taxon>
        <taxon>Pezizomycotina</taxon>
        <taxon>Dothideomycetes</taxon>
        <taxon>Pleosporomycetidae</taxon>
        <taxon>Pleosporales</taxon>
        <taxon>Massarineae</taxon>
        <taxon>Didymosphaeriaceae</taxon>
        <taxon>Karstenula</taxon>
    </lineage>
</organism>
<keyword evidence="2 5" id="KW-0489">Methyltransferase</keyword>
<evidence type="ECO:0000256" key="2">
    <source>
        <dbReference type="ARBA" id="ARBA00022603"/>
    </source>
</evidence>
<dbReference type="InterPro" id="IPR051052">
    <property type="entry name" value="Diverse_substrate_MTase"/>
</dbReference>
<accession>A0A9P4UG66</accession>
<proteinExistence type="inferred from homology"/>
<protein>
    <submittedName>
        <fullName evidence="5">S-adenosyl-L-methionine-dependent methyltransferase</fullName>
    </submittedName>
</protein>
<evidence type="ECO:0000313" key="5">
    <source>
        <dbReference type="EMBL" id="KAF2449256.1"/>
    </source>
</evidence>
<dbReference type="EMBL" id="MU001494">
    <property type="protein sequence ID" value="KAF2449256.1"/>
    <property type="molecule type" value="Genomic_DNA"/>
</dbReference>
<dbReference type="GO" id="GO:0032259">
    <property type="term" value="P:methylation"/>
    <property type="evidence" value="ECO:0007669"/>
    <property type="project" value="UniProtKB-KW"/>
</dbReference>
<dbReference type="OrthoDB" id="10027013at2759"/>
<gene>
    <name evidence="5" type="ORF">P171DRAFT_480353</name>
</gene>
<keyword evidence="6" id="KW-1185">Reference proteome</keyword>
<evidence type="ECO:0000313" key="6">
    <source>
        <dbReference type="Proteomes" id="UP000799764"/>
    </source>
</evidence>
<dbReference type="InterPro" id="IPR013216">
    <property type="entry name" value="Methyltransf_11"/>
</dbReference>
<dbReference type="AlphaFoldDB" id="A0A9P4UG66"/>
<feature type="domain" description="Methyltransferase type 11" evidence="4">
    <location>
        <begin position="51"/>
        <end position="143"/>
    </location>
</feature>
<dbReference type="Pfam" id="PF08241">
    <property type="entry name" value="Methyltransf_11"/>
    <property type="match status" value="1"/>
</dbReference>
<evidence type="ECO:0000259" key="4">
    <source>
        <dbReference type="Pfam" id="PF08241"/>
    </source>
</evidence>
<evidence type="ECO:0000256" key="1">
    <source>
        <dbReference type="ARBA" id="ARBA00008361"/>
    </source>
</evidence>
<dbReference type="PANTHER" id="PTHR44942:SF4">
    <property type="entry name" value="METHYLTRANSFERASE TYPE 11 DOMAIN-CONTAINING PROTEIN"/>
    <property type="match status" value="1"/>
</dbReference>
<dbReference type="SUPFAM" id="SSF53335">
    <property type="entry name" value="S-adenosyl-L-methionine-dependent methyltransferases"/>
    <property type="match status" value="1"/>
</dbReference>
<dbReference type="CDD" id="cd02440">
    <property type="entry name" value="AdoMet_MTases"/>
    <property type="match status" value="1"/>
</dbReference>